<dbReference type="InterPro" id="IPR018108">
    <property type="entry name" value="MCP_transmembrane"/>
</dbReference>
<keyword evidence="3" id="KW-0472">Membrane</keyword>
<dbReference type="InterPro" id="IPR001357">
    <property type="entry name" value="BRCT_dom"/>
</dbReference>
<dbReference type="Pfam" id="PF00153">
    <property type="entry name" value="Mito_carr"/>
    <property type="match status" value="1"/>
</dbReference>
<dbReference type="SUPFAM" id="SSF103506">
    <property type="entry name" value="Mitochondrial carrier"/>
    <property type="match status" value="1"/>
</dbReference>
<keyword evidence="2" id="KW-0812">Transmembrane</keyword>
<protein>
    <submittedName>
        <fullName evidence="6">MDC1 protein</fullName>
    </submittedName>
</protein>
<dbReference type="Gene3D" id="1.50.40.10">
    <property type="entry name" value="Mitochondrial carrier domain"/>
    <property type="match status" value="1"/>
</dbReference>
<evidence type="ECO:0000256" key="2">
    <source>
        <dbReference type="ARBA" id="ARBA00022692"/>
    </source>
</evidence>
<dbReference type="InterPro" id="IPR023395">
    <property type="entry name" value="MCP_dom_sf"/>
</dbReference>
<keyword evidence="7" id="KW-1185">Reference proteome</keyword>
<accession>A0A812GKF9</accession>
<proteinExistence type="predicted"/>
<dbReference type="InterPro" id="IPR036420">
    <property type="entry name" value="BRCT_dom_sf"/>
</dbReference>
<evidence type="ECO:0000256" key="3">
    <source>
        <dbReference type="ARBA" id="ARBA00023136"/>
    </source>
</evidence>
<evidence type="ECO:0000256" key="4">
    <source>
        <dbReference type="SAM" id="MobiDB-lite"/>
    </source>
</evidence>
<dbReference type="Pfam" id="PF16770">
    <property type="entry name" value="RTT107_BRCT_5"/>
    <property type="match status" value="1"/>
</dbReference>
<dbReference type="PANTHER" id="PTHR47567">
    <property type="entry name" value="MITOCHONDRIAL SUBSTRATE/SOLUTE CARRIER"/>
    <property type="match status" value="1"/>
</dbReference>
<feature type="domain" description="BRCT" evidence="5">
    <location>
        <begin position="461"/>
        <end position="530"/>
    </location>
</feature>
<name>A0A812GKF9_9DINO</name>
<evidence type="ECO:0000313" key="6">
    <source>
        <dbReference type="EMBL" id="CAE6921285.1"/>
    </source>
</evidence>
<comment type="caution">
    <text evidence="6">The sequence shown here is derived from an EMBL/GenBank/DDBJ whole genome shotgun (WGS) entry which is preliminary data.</text>
</comment>
<dbReference type="AlphaFoldDB" id="A0A812GKF9"/>
<dbReference type="GO" id="GO:0016020">
    <property type="term" value="C:membrane"/>
    <property type="evidence" value="ECO:0007669"/>
    <property type="project" value="UniProtKB-SubCell"/>
</dbReference>
<organism evidence="6 7">
    <name type="scientific">Symbiodinium natans</name>
    <dbReference type="NCBI Taxonomy" id="878477"/>
    <lineage>
        <taxon>Eukaryota</taxon>
        <taxon>Sar</taxon>
        <taxon>Alveolata</taxon>
        <taxon>Dinophyceae</taxon>
        <taxon>Suessiales</taxon>
        <taxon>Symbiodiniaceae</taxon>
        <taxon>Symbiodinium</taxon>
    </lineage>
</organism>
<feature type="region of interest" description="Disordered" evidence="4">
    <location>
        <begin position="350"/>
        <end position="426"/>
    </location>
</feature>
<dbReference type="EMBL" id="CAJNDS010000024">
    <property type="protein sequence ID" value="CAE6921285.1"/>
    <property type="molecule type" value="Genomic_DNA"/>
</dbReference>
<dbReference type="CDD" id="cd17744">
    <property type="entry name" value="BRCT_MDC1_rpt1"/>
    <property type="match status" value="1"/>
</dbReference>
<reference evidence="6" key="1">
    <citation type="submission" date="2021-02" db="EMBL/GenBank/DDBJ databases">
        <authorList>
            <person name="Dougan E. K."/>
            <person name="Rhodes N."/>
            <person name="Thang M."/>
            <person name="Chan C."/>
        </authorList>
    </citation>
    <scope>NUCLEOTIDE SEQUENCE</scope>
</reference>
<dbReference type="Proteomes" id="UP000604046">
    <property type="component" value="Unassembled WGS sequence"/>
</dbReference>
<evidence type="ECO:0000313" key="7">
    <source>
        <dbReference type="Proteomes" id="UP000604046"/>
    </source>
</evidence>
<dbReference type="SUPFAM" id="SSF52113">
    <property type="entry name" value="BRCT domain"/>
    <property type="match status" value="1"/>
</dbReference>
<feature type="compositionally biased region" description="Low complexity" evidence="4">
    <location>
        <begin position="354"/>
        <end position="364"/>
    </location>
</feature>
<gene>
    <name evidence="6" type="primary">MDC1</name>
    <name evidence="6" type="ORF">SNAT2548_LOCUS467</name>
</gene>
<evidence type="ECO:0000259" key="5">
    <source>
        <dbReference type="Pfam" id="PF16770"/>
    </source>
</evidence>
<dbReference type="OrthoDB" id="409948at2759"/>
<feature type="compositionally biased region" description="Low complexity" evidence="4">
    <location>
        <begin position="371"/>
        <end position="385"/>
    </location>
</feature>
<feature type="region of interest" description="Disordered" evidence="4">
    <location>
        <begin position="259"/>
        <end position="321"/>
    </location>
</feature>
<feature type="compositionally biased region" description="Basic and acidic residues" evidence="4">
    <location>
        <begin position="295"/>
        <end position="308"/>
    </location>
</feature>
<comment type="subcellular location">
    <subcellularLocation>
        <location evidence="1">Membrane</location>
        <topology evidence="1">Multi-pass membrane protein</topology>
    </subcellularLocation>
</comment>
<evidence type="ECO:0000256" key="1">
    <source>
        <dbReference type="ARBA" id="ARBA00004141"/>
    </source>
</evidence>
<sequence>MYVLPLMWLRTIMEYQYKNGQGMRTVATTLYREGGVARFYRGLMPALILAPTARFGDTAANELALSSLSKVEMSLALKTLCASVTAAAFRVIILPLDAWKVNKQVHGKAGLEHLLRKAKASPLSLWHGGMGVLVTGGFGHYPWFYTNNLLREILPPFEMRYGKHVRHAFIGFTSSVVADAICNPIRVLKVNRQTSLTRISYLDAAQGIIQKEGVMGLWSRGLKTRILANGVQGSLFTVGWRYFSELFSGRAVEEMEMTMKDGASPAKRRPLPAELGGPVALTPMTPTGLASAKESANEKGKSKAGDSKRGKRGPPGLLVPAESEVAASMREVRGISDDDSDAPLAKMIKKRRATAPARLTPAKAKQAKSRATPGATPGATPAATPVKSTAKARESKATGRSKRTIVVSQEDANPSKKPRKDPTKKAKVARLKDSAFANPAEAAVAAANGRPVFATTGLELSGRQKQFLLDLQGLLVEDWSPHVSHLIADTFRRTTKMMCAICNGAHILSTQYVKACREAGRLVDEAAFVLKDELCEAAFARKRGISEGYSLAAALQRARDNGPLLRGISVYCFPSVGEKRELPMLVAAAGGTWLKRFPLQPACPSVLLLAERCVSSEREQQRRRVYEVYDVELLREAACTQELRRAAYRLQ</sequence>
<dbReference type="PANTHER" id="PTHR47567:SF1">
    <property type="entry name" value="NAD-DEPENDENT EPIMERASE_DEHYDRATASE DOMAIN-CONTAINING PROTEIN"/>
    <property type="match status" value="1"/>
</dbReference>
<dbReference type="Gene3D" id="3.40.50.10190">
    <property type="entry name" value="BRCT domain"/>
    <property type="match status" value="1"/>
</dbReference>